<sequence length="111" mass="11894">MPPRCDQLLGQGENIAAQLRGVELLVPLGERGLGVRGNVRVVEKPLIRGAGGVVAPDHLGPDPVLGHEQLARREEVSMQPQLRVNLVAQQQLSLVGGAWEPCPRQRCGRGA</sequence>
<dbReference type="AlphaFoldDB" id="A0A7G1KHX4"/>
<organism evidence="1 2">
    <name type="scientific">Nocardia wallacei</name>
    <dbReference type="NCBI Taxonomy" id="480035"/>
    <lineage>
        <taxon>Bacteria</taxon>
        <taxon>Bacillati</taxon>
        <taxon>Actinomycetota</taxon>
        <taxon>Actinomycetes</taxon>
        <taxon>Mycobacteriales</taxon>
        <taxon>Nocardiaceae</taxon>
        <taxon>Nocardia</taxon>
    </lineage>
</organism>
<dbReference type="KEGG" id="nwl:NWFMUON74_25990"/>
<dbReference type="EMBL" id="AP023396">
    <property type="protein sequence ID" value="BCK54827.1"/>
    <property type="molecule type" value="Genomic_DNA"/>
</dbReference>
<keyword evidence="2" id="KW-1185">Reference proteome</keyword>
<evidence type="ECO:0000313" key="2">
    <source>
        <dbReference type="Proteomes" id="UP000516173"/>
    </source>
</evidence>
<reference evidence="1 2" key="1">
    <citation type="submission" date="2020-08" db="EMBL/GenBank/DDBJ databases">
        <title>Genome Sequencing of Nocardia wallacei strain FMUON74 and assembly.</title>
        <authorList>
            <person name="Toyokawa M."/>
            <person name="Uesaka K."/>
        </authorList>
    </citation>
    <scope>NUCLEOTIDE SEQUENCE [LARGE SCALE GENOMIC DNA]</scope>
    <source>
        <strain evidence="1 2">FMUON74</strain>
    </source>
</reference>
<name>A0A7G1KHX4_9NOCA</name>
<gene>
    <name evidence="1" type="ORF">NWFMUON74_25990</name>
</gene>
<evidence type="ECO:0000313" key="1">
    <source>
        <dbReference type="EMBL" id="BCK54827.1"/>
    </source>
</evidence>
<dbReference type="Proteomes" id="UP000516173">
    <property type="component" value="Chromosome"/>
</dbReference>
<protein>
    <submittedName>
        <fullName evidence="1">Uncharacterized protein</fullName>
    </submittedName>
</protein>
<accession>A0A7G1KHX4</accession>
<proteinExistence type="predicted"/>